<name>A0A1H5PMT1_9ACTN</name>
<protein>
    <submittedName>
        <fullName evidence="2">Uncharacterized protein</fullName>
    </submittedName>
</protein>
<keyword evidence="3" id="KW-1185">Reference proteome</keyword>
<proteinExistence type="predicted"/>
<dbReference type="Proteomes" id="UP000181980">
    <property type="component" value="Unassembled WGS sequence"/>
</dbReference>
<keyword evidence="1" id="KW-0472">Membrane</keyword>
<evidence type="ECO:0000256" key="1">
    <source>
        <dbReference type="SAM" id="Phobius"/>
    </source>
</evidence>
<dbReference type="AlphaFoldDB" id="A0A1H5PMT1"/>
<evidence type="ECO:0000313" key="3">
    <source>
        <dbReference type="Proteomes" id="UP000181980"/>
    </source>
</evidence>
<accession>A0A1H5PMT1</accession>
<dbReference type="STRING" id="561176.SAMN04488561_4884"/>
<feature type="transmembrane region" description="Helical" evidence="1">
    <location>
        <begin position="14"/>
        <end position="35"/>
    </location>
</feature>
<gene>
    <name evidence="2" type="ORF">SAMN04488561_4884</name>
</gene>
<keyword evidence="1" id="KW-1133">Transmembrane helix</keyword>
<sequence length="37" mass="3838">MFKPPPQPSRRGTAVRIAVVALCAGYASVLAGLLLGR</sequence>
<evidence type="ECO:0000313" key="2">
    <source>
        <dbReference type="EMBL" id="SEF15212.1"/>
    </source>
</evidence>
<reference evidence="3" key="1">
    <citation type="submission" date="2016-10" db="EMBL/GenBank/DDBJ databases">
        <authorList>
            <person name="Varghese N."/>
            <person name="Submissions S."/>
        </authorList>
    </citation>
    <scope>NUCLEOTIDE SEQUENCE [LARGE SCALE GENOMIC DNA]</scope>
    <source>
        <strain evidence="3">DSM 45237</strain>
    </source>
</reference>
<organism evidence="2 3">
    <name type="scientific">Jiangella alba</name>
    <dbReference type="NCBI Taxonomy" id="561176"/>
    <lineage>
        <taxon>Bacteria</taxon>
        <taxon>Bacillati</taxon>
        <taxon>Actinomycetota</taxon>
        <taxon>Actinomycetes</taxon>
        <taxon>Jiangellales</taxon>
        <taxon>Jiangellaceae</taxon>
        <taxon>Jiangella</taxon>
    </lineage>
</organism>
<dbReference type="EMBL" id="FNUC01000004">
    <property type="protein sequence ID" value="SEF15212.1"/>
    <property type="molecule type" value="Genomic_DNA"/>
</dbReference>
<keyword evidence="1" id="KW-0812">Transmembrane</keyword>